<gene>
    <name evidence="2" type="ORF">OW729_13455</name>
</gene>
<organism evidence="2 3">
    <name type="scientific">Clostridium brassicae</name>
    <dbReference type="NCBI Taxonomy" id="2999072"/>
    <lineage>
        <taxon>Bacteria</taxon>
        <taxon>Bacillati</taxon>
        <taxon>Bacillota</taxon>
        <taxon>Clostridia</taxon>
        <taxon>Eubacteriales</taxon>
        <taxon>Clostridiaceae</taxon>
        <taxon>Clostridium</taxon>
    </lineage>
</organism>
<comment type="caution">
    <text evidence="2">The sequence shown here is derived from an EMBL/GenBank/DDBJ whole genome shotgun (WGS) entry which is preliminary data.</text>
</comment>
<dbReference type="RefSeq" id="WP_268062051.1">
    <property type="nucleotide sequence ID" value="NZ_JAPQFJ010000014.1"/>
</dbReference>
<name>A0ABT4DBD8_9CLOT</name>
<dbReference type="Proteomes" id="UP001144612">
    <property type="component" value="Unassembled WGS sequence"/>
</dbReference>
<sequence>MTSAKISVNLSRYEVELKARQYGMEYRDEQKVIPKSTDKNSNNKDVKK</sequence>
<protein>
    <recommendedName>
        <fullName evidence="4">Small, acid-soluble spore protein, alpha/beta type</fullName>
    </recommendedName>
</protein>
<evidence type="ECO:0000313" key="2">
    <source>
        <dbReference type="EMBL" id="MCY6959621.1"/>
    </source>
</evidence>
<proteinExistence type="predicted"/>
<keyword evidence="3" id="KW-1185">Reference proteome</keyword>
<accession>A0ABT4DBD8</accession>
<evidence type="ECO:0008006" key="4">
    <source>
        <dbReference type="Google" id="ProtNLM"/>
    </source>
</evidence>
<dbReference type="EMBL" id="JAPQFJ010000014">
    <property type="protein sequence ID" value="MCY6959621.1"/>
    <property type="molecule type" value="Genomic_DNA"/>
</dbReference>
<reference evidence="2" key="1">
    <citation type="submission" date="2022-12" db="EMBL/GenBank/DDBJ databases">
        <title>Clostridium sp. nov., isolated from industrial wastewater.</title>
        <authorList>
            <person name="Jiayan W."/>
        </authorList>
    </citation>
    <scope>NUCLEOTIDE SEQUENCE</scope>
    <source>
        <strain evidence="2">ZC22-4</strain>
    </source>
</reference>
<evidence type="ECO:0000256" key="1">
    <source>
        <dbReference type="SAM" id="MobiDB-lite"/>
    </source>
</evidence>
<evidence type="ECO:0000313" key="3">
    <source>
        <dbReference type="Proteomes" id="UP001144612"/>
    </source>
</evidence>
<feature type="region of interest" description="Disordered" evidence="1">
    <location>
        <begin position="29"/>
        <end position="48"/>
    </location>
</feature>